<dbReference type="AlphaFoldDB" id="A0A811YKZ6"/>
<dbReference type="InterPro" id="IPR023333">
    <property type="entry name" value="Proteasome_suB-type"/>
</dbReference>
<accession>A0A811YKZ6</accession>
<comment type="caution">
    <text evidence="1">The sequence shown here is derived from an EMBL/GenBank/DDBJ whole genome shotgun (WGS) entry which is preliminary data.</text>
</comment>
<dbReference type="GO" id="GO:0051603">
    <property type="term" value="P:proteolysis involved in protein catabolic process"/>
    <property type="evidence" value="ECO:0007669"/>
    <property type="project" value="TreeGrafter"/>
</dbReference>
<evidence type="ECO:0000313" key="2">
    <source>
        <dbReference type="Proteomes" id="UP000645828"/>
    </source>
</evidence>
<dbReference type="EMBL" id="CAJHUB010000680">
    <property type="protein sequence ID" value="CAD7678200.1"/>
    <property type="molecule type" value="Genomic_DNA"/>
</dbReference>
<proteinExistence type="predicted"/>
<dbReference type="Proteomes" id="UP000645828">
    <property type="component" value="Unassembled WGS sequence"/>
</dbReference>
<dbReference type="GO" id="GO:0005737">
    <property type="term" value="C:cytoplasm"/>
    <property type="evidence" value="ECO:0007669"/>
    <property type="project" value="TreeGrafter"/>
</dbReference>
<dbReference type="PANTHER" id="PTHR32194:SF10">
    <property type="entry name" value="PROTEASOME SUBUNIT BETA TYPE-3"/>
    <property type="match status" value="1"/>
</dbReference>
<sequence>MSVMSNNRRAIVAMNGKNCVTITDERCYLAGLTTNVQTVAQHLKFQLNLYELKEGRQIKPYTLMSMPVIMGLDLKTKPLICSLYLICCPMVTDNISLWGPDVNPEHLFESISQTMLNTADQDALSGMGVIVHIIEKDKITTRTLRARMD</sequence>
<evidence type="ECO:0000313" key="1">
    <source>
        <dbReference type="EMBL" id="CAD7678200.1"/>
    </source>
</evidence>
<keyword evidence="2" id="KW-1185">Reference proteome</keyword>
<organism evidence="1 2">
    <name type="scientific">Nyctereutes procyonoides</name>
    <name type="common">Raccoon dog</name>
    <name type="synonym">Canis procyonoides</name>
    <dbReference type="NCBI Taxonomy" id="34880"/>
    <lineage>
        <taxon>Eukaryota</taxon>
        <taxon>Metazoa</taxon>
        <taxon>Chordata</taxon>
        <taxon>Craniata</taxon>
        <taxon>Vertebrata</taxon>
        <taxon>Euteleostomi</taxon>
        <taxon>Mammalia</taxon>
        <taxon>Eutheria</taxon>
        <taxon>Laurasiatheria</taxon>
        <taxon>Carnivora</taxon>
        <taxon>Caniformia</taxon>
        <taxon>Canidae</taxon>
        <taxon>Nyctereutes</taxon>
    </lineage>
</organism>
<name>A0A811YKZ6_NYCPR</name>
<protein>
    <submittedName>
        <fullName evidence="1">(raccoon dog) hypothetical protein</fullName>
    </submittedName>
</protein>
<gene>
    <name evidence="1" type="ORF">NYPRO_LOCUS10998</name>
</gene>
<dbReference type="PANTHER" id="PTHR32194">
    <property type="entry name" value="METALLOPROTEASE TLDD"/>
    <property type="match status" value="1"/>
</dbReference>
<dbReference type="Gene3D" id="3.60.20.10">
    <property type="entry name" value="Glutamine Phosphoribosylpyrophosphate, subunit 1, domain 1"/>
    <property type="match status" value="1"/>
</dbReference>
<dbReference type="SUPFAM" id="SSF56235">
    <property type="entry name" value="N-terminal nucleophile aminohydrolases (Ntn hydrolases)"/>
    <property type="match status" value="1"/>
</dbReference>
<dbReference type="InterPro" id="IPR029055">
    <property type="entry name" value="Ntn_hydrolases_N"/>
</dbReference>
<reference evidence="1" key="1">
    <citation type="submission" date="2020-12" db="EMBL/GenBank/DDBJ databases">
        <authorList>
            <consortium name="Molecular Ecology Group"/>
        </authorList>
    </citation>
    <scope>NUCLEOTIDE SEQUENCE</scope>
    <source>
        <strain evidence="1">TBG_1078</strain>
    </source>
</reference>